<dbReference type="RefSeq" id="WP_108903026.1">
    <property type="nucleotide sequence ID" value="NZ_CP029187.1"/>
</dbReference>
<dbReference type="Proteomes" id="UP000244937">
    <property type="component" value="Chromosome"/>
</dbReference>
<dbReference type="AlphaFoldDB" id="A0A2S1SFV6"/>
<dbReference type="EMBL" id="CP029187">
    <property type="protein sequence ID" value="AWI25232.1"/>
    <property type="molecule type" value="Genomic_DNA"/>
</dbReference>
<dbReference type="OrthoDB" id="1443728at2"/>
<dbReference type="PROSITE" id="PS51257">
    <property type="entry name" value="PROKAR_LIPOPROTEIN"/>
    <property type="match status" value="1"/>
</dbReference>
<keyword evidence="2" id="KW-1185">Reference proteome</keyword>
<organism evidence="1 2">
    <name type="scientific">Flavobacterium pallidum</name>
    <dbReference type="NCBI Taxonomy" id="2172098"/>
    <lineage>
        <taxon>Bacteria</taxon>
        <taxon>Pseudomonadati</taxon>
        <taxon>Bacteroidota</taxon>
        <taxon>Flavobacteriia</taxon>
        <taxon>Flavobacteriales</taxon>
        <taxon>Flavobacteriaceae</taxon>
        <taxon>Flavobacterium</taxon>
    </lineage>
</organism>
<sequence>MKVNPLLICLLSMLLFSCQDDQTKRNAEIQKDLKKKEAVFNVIERSWNFNDQPLSQQTQVVVGNWQEWRLFLTELRQKPKSSIGAFKKKAQELSKRVMALNNNLPIKFAQPEIRSRIVALTTKIRSLDLYINLDDIPEQKVVMCISDINATLFSLKLQMDEVVSRDNVPLEKGESDMIRMLDTTRAIPNNPMK</sequence>
<reference evidence="1 2" key="1">
    <citation type="submission" date="2018-05" db="EMBL/GenBank/DDBJ databases">
        <title>Genome sequencing of Flavobacterium sp. HYN0049.</title>
        <authorList>
            <person name="Yi H."/>
            <person name="Baek C."/>
        </authorList>
    </citation>
    <scope>NUCLEOTIDE SEQUENCE [LARGE SCALE GENOMIC DNA]</scope>
    <source>
        <strain evidence="1 2">HYN0049</strain>
    </source>
</reference>
<evidence type="ECO:0000313" key="1">
    <source>
        <dbReference type="EMBL" id="AWI25232.1"/>
    </source>
</evidence>
<evidence type="ECO:0000313" key="2">
    <source>
        <dbReference type="Proteomes" id="UP000244937"/>
    </source>
</evidence>
<dbReference type="KEGG" id="fpal:HYN49_04605"/>
<accession>A0A2S1SFV6</accession>
<evidence type="ECO:0008006" key="3">
    <source>
        <dbReference type="Google" id="ProtNLM"/>
    </source>
</evidence>
<proteinExistence type="predicted"/>
<name>A0A2S1SFV6_9FLAO</name>
<protein>
    <recommendedName>
        <fullName evidence="3">Lipoprotein</fullName>
    </recommendedName>
</protein>
<gene>
    <name evidence="1" type="ORF">HYN49_04605</name>
</gene>